<accession>X1SWG9</accession>
<dbReference type="EMBL" id="BARW01002587">
    <property type="protein sequence ID" value="GAI72159.1"/>
    <property type="molecule type" value="Genomic_DNA"/>
</dbReference>
<proteinExistence type="predicted"/>
<sequence length="123" mass="13841">KGHFSLESFLATDRNIVDTANVEIVNNAEDNRQFAWGNTLVNLDPVSKATTNATQSVENEHYWIDPDHLIQDELNIYVSAGCGDFWEGLVKKINYIVYLREVEITPAESIVQNIKGKSQDLSS</sequence>
<protein>
    <submittedName>
        <fullName evidence="1">Uncharacterized protein</fullName>
    </submittedName>
</protein>
<name>X1SWG9_9ZZZZ</name>
<evidence type="ECO:0000313" key="1">
    <source>
        <dbReference type="EMBL" id="GAI72159.1"/>
    </source>
</evidence>
<gene>
    <name evidence="1" type="ORF">S12H4_07126</name>
</gene>
<dbReference type="AlphaFoldDB" id="X1SWG9"/>
<reference evidence="1" key="1">
    <citation type="journal article" date="2014" name="Front. Microbiol.">
        <title>High frequency of phylogenetically diverse reductive dehalogenase-homologous genes in deep subseafloor sedimentary metagenomes.</title>
        <authorList>
            <person name="Kawai M."/>
            <person name="Futagami T."/>
            <person name="Toyoda A."/>
            <person name="Takaki Y."/>
            <person name="Nishi S."/>
            <person name="Hori S."/>
            <person name="Arai W."/>
            <person name="Tsubouchi T."/>
            <person name="Morono Y."/>
            <person name="Uchiyama I."/>
            <person name="Ito T."/>
            <person name="Fujiyama A."/>
            <person name="Inagaki F."/>
            <person name="Takami H."/>
        </authorList>
    </citation>
    <scope>NUCLEOTIDE SEQUENCE</scope>
    <source>
        <strain evidence="1">Expedition CK06-06</strain>
    </source>
</reference>
<organism evidence="1">
    <name type="scientific">marine sediment metagenome</name>
    <dbReference type="NCBI Taxonomy" id="412755"/>
    <lineage>
        <taxon>unclassified sequences</taxon>
        <taxon>metagenomes</taxon>
        <taxon>ecological metagenomes</taxon>
    </lineage>
</organism>
<comment type="caution">
    <text evidence="1">The sequence shown here is derived from an EMBL/GenBank/DDBJ whole genome shotgun (WGS) entry which is preliminary data.</text>
</comment>
<feature type="non-terminal residue" evidence="1">
    <location>
        <position position="1"/>
    </location>
</feature>